<feature type="domain" description="Tf2-1-like SH3-like" evidence="1">
    <location>
        <begin position="38"/>
        <end position="103"/>
    </location>
</feature>
<dbReference type="PANTHER" id="PTHR46148:SF52">
    <property type="entry name" value="OS04G0603800 PROTEIN"/>
    <property type="match status" value="1"/>
</dbReference>
<evidence type="ECO:0000259" key="1">
    <source>
        <dbReference type="Pfam" id="PF24626"/>
    </source>
</evidence>
<reference evidence="2" key="1">
    <citation type="submission" date="2014-09" db="EMBL/GenBank/DDBJ databases">
        <authorList>
            <person name="Magalhaes I.L.F."/>
            <person name="Oliveira U."/>
            <person name="Santos F.R."/>
            <person name="Vidigal T.H.D.A."/>
            <person name="Brescovit A.D."/>
            <person name="Santos A.J."/>
        </authorList>
    </citation>
    <scope>NUCLEOTIDE SEQUENCE</scope>
    <source>
        <tissue evidence="2">Shoot tissue taken approximately 20 cm above the soil surface</tissue>
    </source>
</reference>
<name>A0A0A9HGA3_ARUDO</name>
<dbReference type="InterPro" id="IPR056924">
    <property type="entry name" value="SH3_Tf2-1"/>
</dbReference>
<accession>A0A0A9HGA3</accession>
<dbReference type="InterPro" id="IPR016197">
    <property type="entry name" value="Chromo-like_dom_sf"/>
</dbReference>
<reference evidence="2" key="2">
    <citation type="journal article" date="2015" name="Data Brief">
        <title>Shoot transcriptome of the giant reed, Arundo donax.</title>
        <authorList>
            <person name="Barrero R.A."/>
            <person name="Guerrero F.D."/>
            <person name="Moolhuijzen P."/>
            <person name="Goolsby J.A."/>
            <person name="Tidwell J."/>
            <person name="Bellgard S.E."/>
            <person name="Bellgard M.I."/>
        </authorList>
    </citation>
    <scope>NUCLEOTIDE SEQUENCE</scope>
    <source>
        <tissue evidence="2">Shoot tissue taken approximately 20 cm above the soil surface</tissue>
    </source>
</reference>
<organism evidence="2">
    <name type="scientific">Arundo donax</name>
    <name type="common">Giant reed</name>
    <name type="synonym">Donax arundinaceus</name>
    <dbReference type="NCBI Taxonomy" id="35708"/>
    <lineage>
        <taxon>Eukaryota</taxon>
        <taxon>Viridiplantae</taxon>
        <taxon>Streptophyta</taxon>
        <taxon>Embryophyta</taxon>
        <taxon>Tracheophyta</taxon>
        <taxon>Spermatophyta</taxon>
        <taxon>Magnoliopsida</taxon>
        <taxon>Liliopsida</taxon>
        <taxon>Poales</taxon>
        <taxon>Poaceae</taxon>
        <taxon>PACMAD clade</taxon>
        <taxon>Arundinoideae</taxon>
        <taxon>Arundineae</taxon>
        <taxon>Arundo</taxon>
    </lineage>
</organism>
<evidence type="ECO:0000313" key="2">
    <source>
        <dbReference type="EMBL" id="JAE36165.1"/>
    </source>
</evidence>
<dbReference type="EMBL" id="GBRH01161731">
    <property type="protein sequence ID" value="JAE36165.1"/>
    <property type="molecule type" value="Transcribed_RNA"/>
</dbReference>
<dbReference type="SUPFAM" id="SSF54160">
    <property type="entry name" value="Chromo domain-like"/>
    <property type="match status" value="1"/>
</dbReference>
<dbReference type="PANTHER" id="PTHR46148">
    <property type="entry name" value="CHROMO DOMAIN-CONTAINING PROTEIN"/>
    <property type="match status" value="1"/>
</dbReference>
<sequence>MEERAAFLDDIRYRLEQAQAVQKRVYDQHHRPVSFQVGDWALLRLRQRAAASLPRSTTGKLKPRYVGPYQVAELINEVAVRLQLPPGARLHDVFHVGVLKKFVGTPPAVPPLLPPLLHSVVVPAPARVTRARLARGVRQVLVEWQGEPPVSATWEDLDDLRARFPSFQLADELDFEAGRDVMCGRTYARRKRACDVRRAAERAGQALHGLASSG</sequence>
<dbReference type="Pfam" id="PF24626">
    <property type="entry name" value="SH3_Tf2-1"/>
    <property type="match status" value="1"/>
</dbReference>
<proteinExistence type="predicted"/>
<protein>
    <recommendedName>
        <fullName evidence="1">Tf2-1-like SH3-like domain-containing protein</fullName>
    </recommendedName>
</protein>
<dbReference type="AlphaFoldDB" id="A0A0A9HGA3"/>